<feature type="transmembrane region" description="Helical" evidence="10">
    <location>
        <begin position="207"/>
        <end position="229"/>
    </location>
</feature>
<feature type="domain" description="Potassium channel" evidence="11">
    <location>
        <begin position="255"/>
        <end position="326"/>
    </location>
</feature>
<feature type="region of interest" description="Disordered" evidence="9">
    <location>
        <begin position="1"/>
        <end position="72"/>
    </location>
</feature>
<dbReference type="HOGENOM" id="CLU_013394_1_0_1"/>
<dbReference type="PRINTS" id="PR01333">
    <property type="entry name" value="2POREKCHANEL"/>
</dbReference>
<feature type="transmembrane region" description="Helical" evidence="10">
    <location>
        <begin position="535"/>
        <end position="555"/>
    </location>
</feature>
<evidence type="ECO:0000256" key="4">
    <source>
        <dbReference type="ARBA" id="ARBA00022989"/>
    </source>
</evidence>
<accession>W9YMH9</accession>
<dbReference type="EMBL" id="AMWN01000003">
    <property type="protein sequence ID" value="EXJ90855.1"/>
    <property type="molecule type" value="Genomic_DNA"/>
</dbReference>
<dbReference type="InterPro" id="IPR003280">
    <property type="entry name" value="2pore_dom_K_chnl"/>
</dbReference>
<dbReference type="GO" id="GO:0022841">
    <property type="term" value="F:potassium ion leak channel activity"/>
    <property type="evidence" value="ECO:0007669"/>
    <property type="project" value="TreeGrafter"/>
</dbReference>
<evidence type="ECO:0000259" key="11">
    <source>
        <dbReference type="Pfam" id="PF07885"/>
    </source>
</evidence>
<evidence type="ECO:0000256" key="3">
    <source>
        <dbReference type="ARBA" id="ARBA00022692"/>
    </source>
</evidence>
<feature type="transmembrane region" description="Helical" evidence="10">
    <location>
        <begin position="505"/>
        <end position="529"/>
    </location>
</feature>
<name>W9YMH9_9EURO</name>
<feature type="compositionally biased region" description="Basic residues" evidence="9">
    <location>
        <begin position="59"/>
        <end position="71"/>
    </location>
</feature>
<keyword evidence="5 8" id="KW-0406">Ion transport</keyword>
<keyword evidence="7 8" id="KW-0407">Ion channel</keyword>
<feature type="domain" description="Potassium channel" evidence="11">
    <location>
        <begin position="517"/>
        <end position="590"/>
    </location>
</feature>
<evidence type="ECO:0000256" key="6">
    <source>
        <dbReference type="ARBA" id="ARBA00023136"/>
    </source>
</evidence>
<dbReference type="GeneID" id="19158848"/>
<keyword evidence="4 10" id="KW-1133">Transmembrane helix</keyword>
<sequence>MGYDHAEQKELEPPKPASSSGSGASSSDDGPQKGWDADQGRDSATTLPDLEGKQGTENRRKHRPHHGRKFNLRSAEDDLPTDWWFASTAIPLIAATFAPMANLVSIAALVVSWRNNVVDPGSEYYQATSVGFPDPAWCIDLNIASLVCGFVGNLFLLFNFTRRVRYIVALPTTIVLFYLASGILIGLTISMNIHCPPGENQVYSQGYWSAVLAACLYMFNSMILMVNMWGYFLGHYPQHFTLTDEQRNLILQTMMFFIWLGGGAGIFSRIEGWTYPDAMYFCDVTILTVGFGDYFPHDDLGRGLVFPYSVGGTIILGLMVSSIHKFAGELSSVNVLRKHVERRRANTLSRVVTVEDTEEQRREDLEKEIGEDESLGRKPSISSPLPNPQILHDLDTAAAQSRLSADSRSERALQGHTPERQVEFETTNAKELKHPDQAEPHPRQFLKSPHHKGHMHATFELITKPVSLLRKARSRSHKAIVMREEKDRFEAMRAIQLNARKFKKWYALLVSVLAFGILWCLGAVVFWQAEKHTQGLNYFEALYFCYVSLLTIGYGDMSPQSNAGKPFFVVWSLIAVPAMTILISDMGDTVISSFKRGTFRLGDMTVLPKAGLWHDLLKSNPWLWKFISGRAEKKRRKAGLPVGPSEDDSPPALSLEELADDSLSEAELTHRLAWAIRKTADDLQHTPNKCYSFEDWCEFRRLIHFTKDGLAELDYDEETEGVVEWDWLEDTSPMLSAQSEPEWVLDRLCESLLRLIKKNTLAGASTPDLAPPTSSSSATDLPTSKVSRRGTISPQTGRDPEAGNSGKGKDAQPRVATEAEARRRRASGAEAVLTFFTGERRGVHSYVDEAPQWSKKARERMKQSRRHRARTGAVGGSRGGAGLRALKKAQSATDGE</sequence>
<evidence type="ECO:0000256" key="5">
    <source>
        <dbReference type="ARBA" id="ARBA00023065"/>
    </source>
</evidence>
<feature type="transmembrane region" description="Helical" evidence="10">
    <location>
        <begin position="305"/>
        <end position="327"/>
    </location>
</feature>
<comment type="similarity">
    <text evidence="8">Belongs to the two pore domain potassium channel (TC 1.A.1.8) family.</text>
</comment>
<protein>
    <recommendedName>
        <fullName evidence="11">Potassium channel domain-containing protein</fullName>
    </recommendedName>
</protein>
<evidence type="ECO:0000256" key="1">
    <source>
        <dbReference type="ARBA" id="ARBA00004141"/>
    </source>
</evidence>
<dbReference type="GO" id="GO:0030322">
    <property type="term" value="P:stabilization of membrane potential"/>
    <property type="evidence" value="ECO:0007669"/>
    <property type="project" value="TreeGrafter"/>
</dbReference>
<evidence type="ECO:0000256" key="7">
    <source>
        <dbReference type="ARBA" id="ARBA00023303"/>
    </source>
</evidence>
<feature type="region of interest" description="Disordered" evidence="9">
    <location>
        <begin position="355"/>
        <end position="422"/>
    </location>
</feature>
<feature type="transmembrane region" description="Helical" evidence="10">
    <location>
        <begin position="567"/>
        <end position="584"/>
    </location>
</feature>
<organism evidence="12 13">
    <name type="scientific">Capronia coronata CBS 617.96</name>
    <dbReference type="NCBI Taxonomy" id="1182541"/>
    <lineage>
        <taxon>Eukaryota</taxon>
        <taxon>Fungi</taxon>
        <taxon>Dikarya</taxon>
        <taxon>Ascomycota</taxon>
        <taxon>Pezizomycotina</taxon>
        <taxon>Eurotiomycetes</taxon>
        <taxon>Chaetothyriomycetidae</taxon>
        <taxon>Chaetothyriales</taxon>
        <taxon>Herpotrichiellaceae</taxon>
        <taxon>Capronia</taxon>
    </lineage>
</organism>
<comment type="subcellular location">
    <subcellularLocation>
        <location evidence="1">Membrane</location>
        <topology evidence="1">Multi-pass membrane protein</topology>
    </subcellularLocation>
</comment>
<keyword evidence="3 8" id="KW-0812">Transmembrane</keyword>
<evidence type="ECO:0000313" key="13">
    <source>
        <dbReference type="Proteomes" id="UP000019484"/>
    </source>
</evidence>
<evidence type="ECO:0000313" key="12">
    <source>
        <dbReference type="EMBL" id="EXJ90855.1"/>
    </source>
</evidence>
<dbReference type="Gene3D" id="1.10.287.70">
    <property type="match status" value="2"/>
</dbReference>
<dbReference type="OrthoDB" id="297496at2759"/>
<keyword evidence="2 8" id="KW-0813">Transport</keyword>
<dbReference type="FunFam" id="1.10.287.70:FF:000182">
    <property type="entry name" value="Outward-rectifier potassium channel TOK1"/>
    <property type="match status" value="1"/>
</dbReference>
<dbReference type="PANTHER" id="PTHR11003:SF342">
    <property type="entry name" value="OUTWARD-RECTIFIER POTASSIUM CHANNEL TOK1"/>
    <property type="match status" value="1"/>
</dbReference>
<evidence type="ECO:0000256" key="8">
    <source>
        <dbReference type="RuleBase" id="RU003857"/>
    </source>
</evidence>
<feature type="compositionally biased region" description="Gly residues" evidence="9">
    <location>
        <begin position="873"/>
        <end position="882"/>
    </location>
</feature>
<dbReference type="GO" id="GO:0005886">
    <property type="term" value="C:plasma membrane"/>
    <property type="evidence" value="ECO:0007669"/>
    <property type="project" value="TreeGrafter"/>
</dbReference>
<feature type="compositionally biased region" description="Basic and acidic residues" evidence="9">
    <location>
        <begin position="807"/>
        <end position="821"/>
    </location>
</feature>
<feature type="compositionally biased region" description="Polar residues" evidence="9">
    <location>
        <begin position="772"/>
        <end position="796"/>
    </location>
</feature>
<feature type="transmembrane region" description="Helical" evidence="10">
    <location>
        <begin position="249"/>
        <end position="270"/>
    </location>
</feature>
<evidence type="ECO:0000256" key="2">
    <source>
        <dbReference type="ARBA" id="ARBA00022448"/>
    </source>
</evidence>
<proteinExistence type="inferred from homology"/>
<feature type="compositionally biased region" description="Basic and acidic residues" evidence="9">
    <location>
        <begin position="359"/>
        <end position="368"/>
    </location>
</feature>
<keyword evidence="13" id="KW-1185">Reference proteome</keyword>
<feature type="compositionally biased region" description="Basic and acidic residues" evidence="9">
    <location>
        <begin position="405"/>
        <end position="422"/>
    </location>
</feature>
<dbReference type="PANTHER" id="PTHR11003">
    <property type="entry name" value="POTASSIUM CHANNEL, SUBFAMILY K"/>
    <property type="match status" value="1"/>
</dbReference>
<reference evidence="12 13" key="1">
    <citation type="submission" date="2013-03" db="EMBL/GenBank/DDBJ databases">
        <title>The Genome Sequence of Capronia coronata CBS 617.96.</title>
        <authorList>
            <consortium name="The Broad Institute Genomics Platform"/>
            <person name="Cuomo C."/>
            <person name="de Hoog S."/>
            <person name="Gorbushina A."/>
            <person name="Walker B."/>
            <person name="Young S.K."/>
            <person name="Zeng Q."/>
            <person name="Gargeya S."/>
            <person name="Fitzgerald M."/>
            <person name="Haas B."/>
            <person name="Abouelleil A."/>
            <person name="Allen A.W."/>
            <person name="Alvarado L."/>
            <person name="Arachchi H.M."/>
            <person name="Berlin A.M."/>
            <person name="Chapman S.B."/>
            <person name="Gainer-Dewar J."/>
            <person name="Goldberg J."/>
            <person name="Griggs A."/>
            <person name="Gujja S."/>
            <person name="Hansen M."/>
            <person name="Howarth C."/>
            <person name="Imamovic A."/>
            <person name="Ireland A."/>
            <person name="Larimer J."/>
            <person name="McCowan C."/>
            <person name="Murphy C."/>
            <person name="Pearson M."/>
            <person name="Poon T.W."/>
            <person name="Priest M."/>
            <person name="Roberts A."/>
            <person name="Saif S."/>
            <person name="Shea T."/>
            <person name="Sisk P."/>
            <person name="Sykes S."/>
            <person name="Wortman J."/>
            <person name="Nusbaum C."/>
            <person name="Birren B."/>
        </authorList>
    </citation>
    <scope>NUCLEOTIDE SEQUENCE [LARGE SCALE GENOMIC DNA]</scope>
    <source>
        <strain evidence="12 13">CBS 617.96</strain>
    </source>
</reference>
<dbReference type="eggNOG" id="KOG1418">
    <property type="taxonomic scope" value="Eukaryota"/>
</dbReference>
<feature type="transmembrane region" description="Helical" evidence="10">
    <location>
        <begin position="141"/>
        <end position="160"/>
    </location>
</feature>
<feature type="compositionally biased region" description="Low complexity" evidence="9">
    <location>
        <begin position="17"/>
        <end position="29"/>
    </location>
</feature>
<dbReference type="RefSeq" id="XP_007723049.1">
    <property type="nucleotide sequence ID" value="XM_007724859.1"/>
</dbReference>
<evidence type="ECO:0000256" key="10">
    <source>
        <dbReference type="SAM" id="Phobius"/>
    </source>
</evidence>
<feature type="region of interest" description="Disordered" evidence="9">
    <location>
        <begin position="850"/>
        <end position="896"/>
    </location>
</feature>
<keyword evidence="6 10" id="KW-0472">Membrane</keyword>
<dbReference type="SUPFAM" id="SSF81324">
    <property type="entry name" value="Voltage-gated potassium channels"/>
    <property type="match status" value="2"/>
</dbReference>
<dbReference type="Proteomes" id="UP000019484">
    <property type="component" value="Unassembled WGS sequence"/>
</dbReference>
<comment type="caution">
    <text evidence="12">The sequence shown here is derived from an EMBL/GenBank/DDBJ whole genome shotgun (WGS) entry which is preliminary data.</text>
</comment>
<feature type="compositionally biased region" description="Basic and acidic residues" evidence="9">
    <location>
        <begin position="1"/>
        <end position="13"/>
    </location>
</feature>
<dbReference type="InterPro" id="IPR013099">
    <property type="entry name" value="K_chnl_dom"/>
</dbReference>
<dbReference type="STRING" id="1182541.W9YMH9"/>
<gene>
    <name evidence="12" type="ORF">A1O1_03960</name>
</gene>
<evidence type="ECO:0000256" key="9">
    <source>
        <dbReference type="SAM" id="MobiDB-lite"/>
    </source>
</evidence>
<dbReference type="AlphaFoldDB" id="W9YMH9"/>
<feature type="compositionally biased region" description="Basic residues" evidence="9">
    <location>
        <begin position="855"/>
        <end position="870"/>
    </location>
</feature>
<dbReference type="Pfam" id="PF07885">
    <property type="entry name" value="Ion_trans_2"/>
    <property type="match status" value="2"/>
</dbReference>
<feature type="transmembrane region" description="Helical" evidence="10">
    <location>
        <begin position="83"/>
        <end position="111"/>
    </location>
</feature>
<dbReference type="GO" id="GO:0015271">
    <property type="term" value="F:outward rectifier potassium channel activity"/>
    <property type="evidence" value="ECO:0007669"/>
    <property type="project" value="TreeGrafter"/>
</dbReference>
<feature type="transmembrane region" description="Helical" evidence="10">
    <location>
        <begin position="167"/>
        <end position="187"/>
    </location>
</feature>
<feature type="region of interest" description="Disordered" evidence="9">
    <location>
        <begin position="763"/>
        <end position="827"/>
    </location>
</feature>